<dbReference type="GO" id="GO:0005507">
    <property type="term" value="F:copper ion binding"/>
    <property type="evidence" value="ECO:0007669"/>
    <property type="project" value="TreeGrafter"/>
</dbReference>
<feature type="coiled-coil region" evidence="1">
    <location>
        <begin position="112"/>
        <end position="158"/>
    </location>
</feature>
<dbReference type="GO" id="GO:1990170">
    <property type="term" value="P:stress response to cadmium ion"/>
    <property type="evidence" value="ECO:0007669"/>
    <property type="project" value="TreeGrafter"/>
</dbReference>
<protein>
    <recommendedName>
        <fullName evidence="2">UVR domain-containing protein</fullName>
    </recommendedName>
</protein>
<proteinExistence type="predicted"/>
<dbReference type="Pfam" id="PF02151">
    <property type="entry name" value="UVR"/>
    <property type="match status" value="1"/>
</dbReference>
<dbReference type="PANTHER" id="PTHR38430">
    <property type="entry name" value="PROTEIN-ARGININE KINASE ACTIVATOR PROTEIN"/>
    <property type="match status" value="1"/>
</dbReference>
<organism evidence="3">
    <name type="scientific">candidate division WOR-3 bacterium</name>
    <dbReference type="NCBI Taxonomy" id="2052148"/>
    <lineage>
        <taxon>Bacteria</taxon>
        <taxon>Bacteria division WOR-3</taxon>
    </lineage>
</organism>
<sequence>MKCDRCGEREAEFNYIEIERDGTRKEHHLCRRCAIETGILKDLSHDSHEGKEALTVSNCPSCGMSFEDFKREELFGCADCYDAFRPALYAYFRKIQGSERYRGKILAQNEKVLAIKKNLRLLRKKLERFVEEEKYEEAIKIRDEIERYEAELKSYEQG</sequence>
<feature type="domain" description="UVR" evidence="2">
    <location>
        <begin position="116"/>
        <end position="151"/>
    </location>
</feature>
<keyword evidence="1" id="KW-0175">Coiled coil</keyword>
<dbReference type="PANTHER" id="PTHR38430:SF1">
    <property type="entry name" value="PROTEIN-ARGININE KINASE ACTIVATOR PROTEIN"/>
    <property type="match status" value="1"/>
</dbReference>
<dbReference type="GO" id="GO:0046870">
    <property type="term" value="F:cadmium ion binding"/>
    <property type="evidence" value="ECO:0007669"/>
    <property type="project" value="TreeGrafter"/>
</dbReference>
<reference evidence="3" key="1">
    <citation type="journal article" date="2020" name="mSystems">
        <title>Genome- and Community-Level Interaction Insights into Carbon Utilization and Element Cycling Functions of Hydrothermarchaeota in Hydrothermal Sediment.</title>
        <authorList>
            <person name="Zhou Z."/>
            <person name="Liu Y."/>
            <person name="Xu W."/>
            <person name="Pan J."/>
            <person name="Luo Z.H."/>
            <person name="Li M."/>
        </authorList>
    </citation>
    <scope>NUCLEOTIDE SEQUENCE [LARGE SCALE GENOMIC DNA]</scope>
    <source>
        <strain evidence="3">HyVt-102</strain>
    </source>
</reference>
<dbReference type="PIRSF" id="PIRSF015034">
    <property type="entry name" value="YacH"/>
    <property type="match status" value="1"/>
</dbReference>
<dbReference type="InterPro" id="IPR025542">
    <property type="entry name" value="YacH"/>
</dbReference>
<evidence type="ECO:0000313" key="3">
    <source>
        <dbReference type="EMBL" id="HDI83136.1"/>
    </source>
</evidence>
<name>A0A7C0VAN3_UNCW3</name>
<accession>A0A7C0VAN3</accession>
<gene>
    <name evidence="3" type="ORF">ENF18_05035</name>
</gene>
<comment type="caution">
    <text evidence="3">The sequence shown here is derived from an EMBL/GenBank/DDBJ whole genome shotgun (WGS) entry which is preliminary data.</text>
</comment>
<evidence type="ECO:0000259" key="2">
    <source>
        <dbReference type="PROSITE" id="PS50151"/>
    </source>
</evidence>
<evidence type="ECO:0000256" key="1">
    <source>
        <dbReference type="SAM" id="Coils"/>
    </source>
</evidence>
<dbReference type="AlphaFoldDB" id="A0A7C0VAN3"/>
<dbReference type="InterPro" id="IPR001943">
    <property type="entry name" value="UVR_dom"/>
</dbReference>
<dbReference type="Proteomes" id="UP000885847">
    <property type="component" value="Unassembled WGS sequence"/>
</dbReference>
<dbReference type="GO" id="GO:0050897">
    <property type="term" value="F:cobalt ion binding"/>
    <property type="evidence" value="ECO:0007669"/>
    <property type="project" value="TreeGrafter"/>
</dbReference>
<dbReference type="EMBL" id="DQWE01000242">
    <property type="protein sequence ID" value="HDI83136.1"/>
    <property type="molecule type" value="Genomic_DNA"/>
</dbReference>
<dbReference type="PROSITE" id="PS50151">
    <property type="entry name" value="UVR"/>
    <property type="match status" value="1"/>
</dbReference>
<dbReference type="GO" id="GO:1990169">
    <property type="term" value="P:stress response to copper ion"/>
    <property type="evidence" value="ECO:0007669"/>
    <property type="project" value="TreeGrafter"/>
</dbReference>
<dbReference type="GO" id="GO:0008270">
    <property type="term" value="F:zinc ion binding"/>
    <property type="evidence" value="ECO:0007669"/>
    <property type="project" value="TreeGrafter"/>
</dbReference>